<dbReference type="Gene3D" id="3.40.50.300">
    <property type="entry name" value="P-loop containing nucleotide triphosphate hydrolases"/>
    <property type="match status" value="1"/>
</dbReference>
<dbReference type="SMART" id="SM00174">
    <property type="entry name" value="RHO"/>
    <property type="match status" value="1"/>
</dbReference>
<name>A0ABR0EWV3_ZASCE</name>
<feature type="region of interest" description="Disordered" evidence="2">
    <location>
        <begin position="1"/>
        <end position="92"/>
    </location>
</feature>
<dbReference type="SUPFAM" id="SSF52540">
    <property type="entry name" value="P-loop containing nucleoside triphosphate hydrolases"/>
    <property type="match status" value="1"/>
</dbReference>
<dbReference type="InterPro" id="IPR001806">
    <property type="entry name" value="Small_GTPase"/>
</dbReference>
<gene>
    <name evidence="3" type="ORF">PRZ48_003529</name>
</gene>
<accession>A0ABR0EWV3</accession>
<dbReference type="SMART" id="SM00175">
    <property type="entry name" value="RAB"/>
    <property type="match status" value="1"/>
</dbReference>
<feature type="compositionally biased region" description="Low complexity" evidence="2">
    <location>
        <begin position="76"/>
        <end position="91"/>
    </location>
</feature>
<dbReference type="Proteomes" id="UP001305779">
    <property type="component" value="Unassembled WGS sequence"/>
</dbReference>
<dbReference type="PROSITE" id="PS51419">
    <property type="entry name" value="RAB"/>
    <property type="match status" value="1"/>
</dbReference>
<dbReference type="CDD" id="cd04128">
    <property type="entry name" value="Spg1"/>
    <property type="match status" value="1"/>
</dbReference>
<reference evidence="3 4" key="1">
    <citation type="journal article" date="2023" name="G3 (Bethesda)">
        <title>A chromosome-level genome assembly of Zasmidium syzygii isolated from banana leaves.</title>
        <authorList>
            <person name="van Westerhoven A.C."/>
            <person name="Mehrabi R."/>
            <person name="Talebi R."/>
            <person name="Steentjes M.B.F."/>
            <person name="Corcolon B."/>
            <person name="Chong P.A."/>
            <person name="Kema G.H.J."/>
            <person name="Seidl M.F."/>
        </authorList>
    </citation>
    <scope>NUCLEOTIDE SEQUENCE [LARGE SCALE GENOMIC DNA]</scope>
    <source>
        <strain evidence="3 4">P124</strain>
    </source>
</reference>
<keyword evidence="4" id="KW-1185">Reference proteome</keyword>
<evidence type="ECO:0000256" key="2">
    <source>
        <dbReference type="SAM" id="MobiDB-lite"/>
    </source>
</evidence>
<dbReference type="PANTHER" id="PTHR47978">
    <property type="match status" value="1"/>
</dbReference>
<feature type="compositionally biased region" description="Polar residues" evidence="2">
    <location>
        <begin position="21"/>
        <end position="75"/>
    </location>
</feature>
<comment type="caution">
    <text evidence="3">The sequence shown here is derived from an EMBL/GenBank/DDBJ whole genome shotgun (WGS) entry which is preliminary data.</text>
</comment>
<sequence>MDIDPPQATAGGDKIDDASMHTITASSLQNQNPTYDGRPQTSYSDTGFSRSYSQSADNTPDQLQNGNGLSRPASTQSQGQYDQNGQRQQAQKNASVVIKVGMVGDAQIGKTSLMVKYVEGSWDEDYIQTLGVNFMEKTISIRNTEITFSIWDLGGQREFVNMLPLVCNDAVAILFMFDLTRKSTLNSIKEWYRQGRGFNKTAIPFLVGTKYDHFVNFPREEQEEISTQAKRFAKAMKASLIFSSTSHSINVQKIFKIVLSKAFDLRCTIPEIENVGEPLLLYQAV</sequence>
<evidence type="ECO:0000313" key="4">
    <source>
        <dbReference type="Proteomes" id="UP001305779"/>
    </source>
</evidence>
<keyword evidence="1" id="KW-0547">Nucleotide-binding</keyword>
<dbReference type="InterPro" id="IPR005225">
    <property type="entry name" value="Small_GTP-bd"/>
</dbReference>
<dbReference type="Pfam" id="PF00071">
    <property type="entry name" value="Ras"/>
    <property type="match status" value="1"/>
</dbReference>
<dbReference type="PIRSF" id="PIRSF037527">
    <property type="entry name" value="Small_GTPase_Tem1"/>
    <property type="match status" value="1"/>
</dbReference>
<dbReference type="PRINTS" id="PR00449">
    <property type="entry name" value="RASTRNSFRMNG"/>
</dbReference>
<dbReference type="EMBL" id="JAXOVC010000002">
    <property type="protein sequence ID" value="KAK4505566.1"/>
    <property type="molecule type" value="Genomic_DNA"/>
</dbReference>
<dbReference type="InterPro" id="IPR017231">
    <property type="entry name" value="Small_GTPase_Tem1/Spg1"/>
</dbReference>
<proteinExistence type="predicted"/>
<organism evidence="3 4">
    <name type="scientific">Zasmidium cellare</name>
    <name type="common">Wine cellar mold</name>
    <name type="synonym">Racodium cellare</name>
    <dbReference type="NCBI Taxonomy" id="395010"/>
    <lineage>
        <taxon>Eukaryota</taxon>
        <taxon>Fungi</taxon>
        <taxon>Dikarya</taxon>
        <taxon>Ascomycota</taxon>
        <taxon>Pezizomycotina</taxon>
        <taxon>Dothideomycetes</taxon>
        <taxon>Dothideomycetidae</taxon>
        <taxon>Mycosphaerellales</taxon>
        <taxon>Mycosphaerellaceae</taxon>
        <taxon>Zasmidium</taxon>
    </lineage>
</organism>
<dbReference type="NCBIfam" id="TIGR00231">
    <property type="entry name" value="small_GTP"/>
    <property type="match status" value="1"/>
</dbReference>
<dbReference type="InterPro" id="IPR027417">
    <property type="entry name" value="P-loop_NTPase"/>
</dbReference>
<evidence type="ECO:0000256" key="1">
    <source>
        <dbReference type="ARBA" id="ARBA00022741"/>
    </source>
</evidence>
<dbReference type="SMART" id="SM00173">
    <property type="entry name" value="RAS"/>
    <property type="match status" value="1"/>
</dbReference>
<evidence type="ECO:0008006" key="5">
    <source>
        <dbReference type="Google" id="ProtNLM"/>
    </source>
</evidence>
<protein>
    <recommendedName>
        <fullName evidence="5">Septum-promoting GTP-binding protein 1</fullName>
    </recommendedName>
</protein>
<evidence type="ECO:0000313" key="3">
    <source>
        <dbReference type="EMBL" id="KAK4505566.1"/>
    </source>
</evidence>